<dbReference type="SUPFAM" id="SSF47384">
    <property type="entry name" value="Homodimeric domain of signal transducing histidine kinase"/>
    <property type="match status" value="1"/>
</dbReference>
<dbReference type="SMART" id="SM00388">
    <property type="entry name" value="HisKA"/>
    <property type="match status" value="1"/>
</dbReference>
<dbReference type="InterPro" id="IPR003594">
    <property type="entry name" value="HATPase_dom"/>
</dbReference>
<evidence type="ECO:0000256" key="4">
    <source>
        <dbReference type="ARBA" id="ARBA00022679"/>
    </source>
</evidence>
<dbReference type="InterPro" id="IPR003018">
    <property type="entry name" value="GAF"/>
</dbReference>
<keyword evidence="3" id="KW-0597">Phosphoprotein</keyword>
<dbReference type="EC" id="2.7.13.3" evidence="2"/>
<keyword evidence="5" id="KW-0418">Kinase</keyword>
<dbReference type="EMBL" id="JADDOJ010000124">
    <property type="protein sequence ID" value="MBE7942693.1"/>
    <property type="molecule type" value="Genomic_DNA"/>
</dbReference>
<evidence type="ECO:0000256" key="1">
    <source>
        <dbReference type="ARBA" id="ARBA00000085"/>
    </source>
</evidence>
<dbReference type="Gene3D" id="1.10.287.130">
    <property type="match status" value="1"/>
</dbReference>
<dbReference type="PROSITE" id="PS50109">
    <property type="entry name" value="HIS_KIN"/>
    <property type="match status" value="1"/>
</dbReference>
<dbReference type="InterPro" id="IPR035965">
    <property type="entry name" value="PAS-like_dom_sf"/>
</dbReference>
<dbReference type="InterPro" id="IPR005467">
    <property type="entry name" value="His_kinase_dom"/>
</dbReference>
<organism evidence="8 9">
    <name type="scientific">Ramlibacter aquaticus</name>
    <dbReference type="NCBI Taxonomy" id="2780094"/>
    <lineage>
        <taxon>Bacteria</taxon>
        <taxon>Pseudomonadati</taxon>
        <taxon>Pseudomonadota</taxon>
        <taxon>Betaproteobacteria</taxon>
        <taxon>Burkholderiales</taxon>
        <taxon>Comamonadaceae</taxon>
        <taxon>Ramlibacter</taxon>
    </lineage>
</organism>
<sequence>MQAAPALADEPQRLQDLQAYGIVDVPAERVFTEVAELAATLCGTAWAAVSLVDEGRQWHMAEFGRHFEPRPRSHSVCGHGIAAQGLFEVPDTLADPRFADNPLLQAAPAVRFYGGSPLRSARGRVLGMLCVMDARPHRLSEVQKKSLGQLADLVMAVLDAGLRAREAAWFGALLDQVDDEILVLDPATLRYLHGNRAALAHSGLTLEQLRRVGPMELGGDPDTQRYAAYVQRLQAGERQLQFESTRRRTDGSHFPVEVRWQLLQTRGRPVVISHVHDITERRQVERVKSELVSVVNHELRTPLTSIHGAVRLLQQGAAGPLAPAVSQLVDLAADNSERLRRIVDDILDIEKIASGRMSFHIERVDAATALARAAAGVMPAATEAGVLLAQEAPAGLWLRADPQRLDQVLANLLSNAIKFSPPGATVQLAAAPAPGAGFVRLSVQDAGPGIPPAFHARIFQRFAQADMGDSRSKGGSGLGLSIARQMTEQMQGSVGFSTTPGRTIFHIDLPDDT</sequence>
<dbReference type="SUPFAM" id="SSF55874">
    <property type="entry name" value="ATPase domain of HSP90 chaperone/DNA topoisomerase II/histidine kinase"/>
    <property type="match status" value="1"/>
</dbReference>
<dbReference type="SMART" id="SM00387">
    <property type="entry name" value="HATPase_c"/>
    <property type="match status" value="1"/>
</dbReference>
<name>A0ABR9SK51_9BURK</name>
<dbReference type="SUPFAM" id="SSF55785">
    <property type="entry name" value="PYP-like sensor domain (PAS domain)"/>
    <property type="match status" value="1"/>
</dbReference>
<dbReference type="Gene3D" id="3.30.450.20">
    <property type="entry name" value="PAS domain"/>
    <property type="match status" value="1"/>
</dbReference>
<dbReference type="Proteomes" id="UP000715965">
    <property type="component" value="Unassembled WGS sequence"/>
</dbReference>
<evidence type="ECO:0000313" key="9">
    <source>
        <dbReference type="Proteomes" id="UP000715965"/>
    </source>
</evidence>
<dbReference type="CDD" id="cd00082">
    <property type="entry name" value="HisKA"/>
    <property type="match status" value="1"/>
</dbReference>
<gene>
    <name evidence="8" type="ORF">IM725_19160</name>
</gene>
<dbReference type="InterPro" id="IPR000014">
    <property type="entry name" value="PAS"/>
</dbReference>
<keyword evidence="9" id="KW-1185">Reference proteome</keyword>
<dbReference type="SMART" id="SM00065">
    <property type="entry name" value="GAF"/>
    <property type="match status" value="1"/>
</dbReference>
<dbReference type="NCBIfam" id="TIGR00229">
    <property type="entry name" value="sensory_box"/>
    <property type="match status" value="1"/>
</dbReference>
<evidence type="ECO:0000256" key="2">
    <source>
        <dbReference type="ARBA" id="ARBA00012438"/>
    </source>
</evidence>
<dbReference type="Pfam" id="PF02518">
    <property type="entry name" value="HATPase_c"/>
    <property type="match status" value="1"/>
</dbReference>
<dbReference type="Gene3D" id="3.30.565.10">
    <property type="entry name" value="Histidine kinase-like ATPase, C-terminal domain"/>
    <property type="match status" value="1"/>
</dbReference>
<dbReference type="Pfam" id="PF00512">
    <property type="entry name" value="HisKA"/>
    <property type="match status" value="1"/>
</dbReference>
<proteinExistence type="predicted"/>
<dbReference type="InterPro" id="IPR013656">
    <property type="entry name" value="PAS_4"/>
</dbReference>
<accession>A0ABR9SK51</accession>
<dbReference type="InterPro" id="IPR036890">
    <property type="entry name" value="HATPase_C_sf"/>
</dbReference>
<keyword evidence="4" id="KW-0808">Transferase</keyword>
<dbReference type="PANTHER" id="PTHR43711">
    <property type="entry name" value="TWO-COMPONENT HISTIDINE KINASE"/>
    <property type="match status" value="1"/>
</dbReference>
<keyword evidence="6" id="KW-0902">Two-component regulatory system</keyword>
<comment type="catalytic activity">
    <reaction evidence="1">
        <text>ATP + protein L-histidine = ADP + protein N-phospho-L-histidine.</text>
        <dbReference type="EC" id="2.7.13.3"/>
    </reaction>
</comment>
<protein>
    <recommendedName>
        <fullName evidence="2">histidine kinase</fullName>
        <ecNumber evidence="2">2.7.13.3</ecNumber>
    </recommendedName>
</protein>
<evidence type="ECO:0000256" key="5">
    <source>
        <dbReference type="ARBA" id="ARBA00022777"/>
    </source>
</evidence>
<dbReference type="InterPro" id="IPR004358">
    <property type="entry name" value="Sig_transdc_His_kin-like_C"/>
</dbReference>
<evidence type="ECO:0000256" key="3">
    <source>
        <dbReference type="ARBA" id="ARBA00022553"/>
    </source>
</evidence>
<dbReference type="PANTHER" id="PTHR43711:SF1">
    <property type="entry name" value="HISTIDINE KINASE 1"/>
    <property type="match status" value="1"/>
</dbReference>
<evidence type="ECO:0000256" key="6">
    <source>
        <dbReference type="ARBA" id="ARBA00023012"/>
    </source>
</evidence>
<comment type="caution">
    <text evidence="8">The sequence shown here is derived from an EMBL/GenBank/DDBJ whole genome shotgun (WGS) entry which is preliminary data.</text>
</comment>
<dbReference type="InterPro" id="IPR050736">
    <property type="entry name" value="Sensor_HK_Regulatory"/>
</dbReference>
<evidence type="ECO:0000259" key="7">
    <source>
        <dbReference type="PROSITE" id="PS50109"/>
    </source>
</evidence>
<dbReference type="SUPFAM" id="SSF55781">
    <property type="entry name" value="GAF domain-like"/>
    <property type="match status" value="1"/>
</dbReference>
<dbReference type="InterPro" id="IPR003661">
    <property type="entry name" value="HisK_dim/P_dom"/>
</dbReference>
<dbReference type="CDD" id="cd00130">
    <property type="entry name" value="PAS"/>
    <property type="match status" value="1"/>
</dbReference>
<reference evidence="8 9" key="1">
    <citation type="submission" date="2020-10" db="EMBL/GenBank/DDBJ databases">
        <title>Draft genome of Ramlibacter aquaticus LMG 30558.</title>
        <authorList>
            <person name="Props R."/>
        </authorList>
    </citation>
    <scope>NUCLEOTIDE SEQUENCE [LARGE SCALE GENOMIC DNA]</scope>
    <source>
        <strain evidence="8 9">LMG 30558</strain>
    </source>
</reference>
<dbReference type="InterPro" id="IPR029016">
    <property type="entry name" value="GAF-like_dom_sf"/>
</dbReference>
<dbReference type="InterPro" id="IPR036097">
    <property type="entry name" value="HisK_dim/P_sf"/>
</dbReference>
<dbReference type="Pfam" id="PF01590">
    <property type="entry name" value="GAF"/>
    <property type="match status" value="1"/>
</dbReference>
<feature type="domain" description="Histidine kinase" evidence="7">
    <location>
        <begin position="294"/>
        <end position="513"/>
    </location>
</feature>
<evidence type="ECO:0000313" key="8">
    <source>
        <dbReference type="EMBL" id="MBE7942693.1"/>
    </source>
</evidence>
<dbReference type="Pfam" id="PF08448">
    <property type="entry name" value="PAS_4"/>
    <property type="match status" value="1"/>
</dbReference>
<dbReference type="Gene3D" id="3.30.450.40">
    <property type="match status" value="1"/>
</dbReference>
<dbReference type="PRINTS" id="PR00344">
    <property type="entry name" value="BCTRLSENSOR"/>
</dbReference>